<dbReference type="Proteomes" id="UP000005710">
    <property type="component" value="Unassembled WGS sequence"/>
</dbReference>
<name>K6Q0R3_9FIRM</name>
<evidence type="ECO:0000313" key="1">
    <source>
        <dbReference type="EMBL" id="EKP94479.1"/>
    </source>
</evidence>
<proteinExistence type="predicted"/>
<reference evidence="1" key="2">
    <citation type="submission" date="2012-10" db="EMBL/GenBank/DDBJ databases">
        <title>Improved high-quality draft of Thermaerobacter subterraneus C21, DSM 13965.</title>
        <authorList>
            <consortium name="DOE Joint Genome Institute"/>
            <person name="Eisen J."/>
            <person name="Huntemann M."/>
            <person name="Wei C.-L."/>
            <person name="Han J."/>
            <person name="Detter J.C."/>
            <person name="Han C."/>
            <person name="Tapia R."/>
            <person name="Chen A."/>
            <person name="Kyrpides N."/>
            <person name="Mavromatis K."/>
            <person name="Markowitz V."/>
            <person name="Szeto E."/>
            <person name="Ivanova N."/>
            <person name="Mikhailova N."/>
            <person name="Ovchinnikova G."/>
            <person name="Pagani I."/>
            <person name="Pati A."/>
            <person name="Goodwin L."/>
            <person name="Nordberg H.P."/>
            <person name="Cantor M.N."/>
            <person name="Hua S.X."/>
            <person name="Woyke T."/>
            <person name="Eisen J."/>
            <person name="Klenk H.-P."/>
        </authorList>
    </citation>
    <scope>NUCLEOTIDE SEQUENCE [LARGE SCALE GENOMIC DNA]</scope>
    <source>
        <strain evidence="1">DSM 13965</strain>
    </source>
</reference>
<keyword evidence="2" id="KW-1185">Reference proteome</keyword>
<evidence type="ECO:0000313" key="2">
    <source>
        <dbReference type="Proteomes" id="UP000005710"/>
    </source>
</evidence>
<dbReference type="HOGENOM" id="CLU_2182743_0_0_9"/>
<dbReference type="EMBL" id="AENY02000003">
    <property type="protein sequence ID" value="EKP94479.1"/>
    <property type="molecule type" value="Genomic_DNA"/>
</dbReference>
<protein>
    <submittedName>
        <fullName evidence="1">Uncharacterized protein</fullName>
    </submittedName>
</protein>
<organism evidence="1 2">
    <name type="scientific">Thermaerobacter subterraneus DSM 13965</name>
    <dbReference type="NCBI Taxonomy" id="867903"/>
    <lineage>
        <taxon>Bacteria</taxon>
        <taxon>Bacillati</taxon>
        <taxon>Bacillota</taxon>
        <taxon>Clostridia</taxon>
        <taxon>Eubacteriales</taxon>
        <taxon>Clostridiales Family XVII. Incertae Sedis</taxon>
        <taxon>Thermaerobacter</taxon>
    </lineage>
</organism>
<dbReference type="AlphaFoldDB" id="K6Q0R3"/>
<reference evidence="1" key="1">
    <citation type="submission" date="2010-10" db="EMBL/GenBank/DDBJ databases">
        <authorList>
            <consortium name="US DOE Joint Genome Institute (JGI-PGF)"/>
            <person name="Lucas S."/>
            <person name="Copeland A."/>
            <person name="Lapidus A."/>
            <person name="Bruce D."/>
            <person name="Goodwin L."/>
            <person name="Pitluck S."/>
            <person name="Kyrpides N."/>
            <person name="Mavromatis K."/>
            <person name="Detter J.C."/>
            <person name="Han C."/>
            <person name="Land M."/>
            <person name="Hauser L."/>
            <person name="Markowitz V."/>
            <person name="Cheng J.-F."/>
            <person name="Hugenholtz P."/>
            <person name="Woyke T."/>
            <person name="Wu D."/>
            <person name="Pukall R."/>
            <person name="Wahrenburg C."/>
            <person name="Brambilla E."/>
            <person name="Klenk H.-P."/>
            <person name="Eisen J.A."/>
        </authorList>
    </citation>
    <scope>NUCLEOTIDE SEQUENCE [LARGE SCALE GENOMIC DNA]</scope>
    <source>
        <strain evidence="1">DSM 13965</strain>
    </source>
</reference>
<dbReference type="RefSeq" id="WP_006904498.1">
    <property type="nucleotide sequence ID" value="NZ_JH976535.1"/>
</dbReference>
<sequence>MTAVVNATQTIEGGDTMLTEEAVRQFVMDSVAFHAQEREEAQRRLVDFLKTCRSQEEAREKALWEQVAREPDPDRRANLLYSIGNAEGAASAFRFVIDLLEGNLDVEEE</sequence>
<accession>K6Q0R3</accession>
<comment type="caution">
    <text evidence="1">The sequence shown here is derived from an EMBL/GenBank/DDBJ whole genome shotgun (WGS) entry which is preliminary data.</text>
</comment>
<gene>
    <name evidence="1" type="ORF">ThesuDRAFT_02216</name>
</gene>